<proteinExistence type="predicted"/>
<sequence length="81" mass="9310">MICRLKWSTIYSIILVNKVQRSKDSETFYWGTVWNKGTPGYSPSQRGGTSAFESLVAHLGPLGEVNYSEFMLRFRVNNQEM</sequence>
<dbReference type="EMBL" id="BARS01033027">
    <property type="protein sequence ID" value="GAG21210.1"/>
    <property type="molecule type" value="Genomic_DNA"/>
</dbReference>
<comment type="caution">
    <text evidence="1">The sequence shown here is derived from an EMBL/GenBank/DDBJ whole genome shotgun (WGS) entry which is preliminary data.</text>
</comment>
<protein>
    <submittedName>
        <fullName evidence="1">Uncharacterized protein</fullName>
    </submittedName>
</protein>
<gene>
    <name evidence="1" type="ORF">S01H1_51191</name>
</gene>
<dbReference type="AlphaFoldDB" id="X0VSJ8"/>
<reference evidence="1" key="1">
    <citation type="journal article" date="2014" name="Front. Microbiol.">
        <title>High frequency of phylogenetically diverse reductive dehalogenase-homologous genes in deep subseafloor sedimentary metagenomes.</title>
        <authorList>
            <person name="Kawai M."/>
            <person name="Futagami T."/>
            <person name="Toyoda A."/>
            <person name="Takaki Y."/>
            <person name="Nishi S."/>
            <person name="Hori S."/>
            <person name="Arai W."/>
            <person name="Tsubouchi T."/>
            <person name="Morono Y."/>
            <person name="Uchiyama I."/>
            <person name="Ito T."/>
            <person name="Fujiyama A."/>
            <person name="Inagaki F."/>
            <person name="Takami H."/>
        </authorList>
    </citation>
    <scope>NUCLEOTIDE SEQUENCE</scope>
    <source>
        <strain evidence="1">Expedition CK06-06</strain>
    </source>
</reference>
<feature type="non-terminal residue" evidence="1">
    <location>
        <position position="81"/>
    </location>
</feature>
<name>X0VSJ8_9ZZZZ</name>
<accession>X0VSJ8</accession>
<evidence type="ECO:0000313" key="1">
    <source>
        <dbReference type="EMBL" id="GAG21210.1"/>
    </source>
</evidence>
<organism evidence="1">
    <name type="scientific">marine sediment metagenome</name>
    <dbReference type="NCBI Taxonomy" id="412755"/>
    <lineage>
        <taxon>unclassified sequences</taxon>
        <taxon>metagenomes</taxon>
        <taxon>ecological metagenomes</taxon>
    </lineage>
</organism>